<dbReference type="Proteomes" id="UP001276659">
    <property type="component" value="Unassembled WGS sequence"/>
</dbReference>
<comment type="caution">
    <text evidence="2">The sequence shown here is derived from an EMBL/GenBank/DDBJ whole genome shotgun (WGS) entry which is preliminary data.</text>
</comment>
<evidence type="ECO:0000313" key="2">
    <source>
        <dbReference type="EMBL" id="KAK3176303.1"/>
    </source>
</evidence>
<organism evidence="2 3">
    <name type="scientific">Lepraria neglecta</name>
    <dbReference type="NCBI Taxonomy" id="209136"/>
    <lineage>
        <taxon>Eukaryota</taxon>
        <taxon>Fungi</taxon>
        <taxon>Dikarya</taxon>
        <taxon>Ascomycota</taxon>
        <taxon>Pezizomycotina</taxon>
        <taxon>Lecanoromycetes</taxon>
        <taxon>OSLEUM clade</taxon>
        <taxon>Lecanoromycetidae</taxon>
        <taxon>Lecanorales</taxon>
        <taxon>Lecanorineae</taxon>
        <taxon>Stereocaulaceae</taxon>
        <taxon>Lepraria</taxon>
    </lineage>
</organism>
<keyword evidence="1" id="KW-0472">Membrane</keyword>
<keyword evidence="1" id="KW-0812">Transmembrane</keyword>
<proteinExistence type="predicted"/>
<reference evidence="2" key="1">
    <citation type="submission" date="2022-11" db="EMBL/GenBank/DDBJ databases">
        <title>Chromosomal genome sequence assembly and mating type (MAT) locus characterization of the leprose asexual lichenized fungus Lepraria neglecta (Nyl.) Erichsen.</title>
        <authorList>
            <person name="Allen J.L."/>
            <person name="Pfeffer B."/>
        </authorList>
    </citation>
    <scope>NUCLEOTIDE SEQUENCE</scope>
    <source>
        <strain evidence="2">Allen 5258</strain>
    </source>
</reference>
<accession>A0AAD9ZE77</accession>
<evidence type="ECO:0000313" key="3">
    <source>
        <dbReference type="Proteomes" id="UP001276659"/>
    </source>
</evidence>
<keyword evidence="3" id="KW-1185">Reference proteome</keyword>
<feature type="transmembrane region" description="Helical" evidence="1">
    <location>
        <begin position="334"/>
        <end position="357"/>
    </location>
</feature>
<keyword evidence="1" id="KW-1133">Transmembrane helix</keyword>
<gene>
    <name evidence="2" type="ORF">OEA41_007626</name>
</gene>
<evidence type="ECO:0000256" key="1">
    <source>
        <dbReference type="SAM" id="Phobius"/>
    </source>
</evidence>
<name>A0AAD9ZE77_9LECA</name>
<dbReference type="AlphaFoldDB" id="A0AAD9ZE77"/>
<dbReference type="EMBL" id="JASNWA010000004">
    <property type="protein sequence ID" value="KAK3176303.1"/>
    <property type="molecule type" value="Genomic_DNA"/>
</dbReference>
<sequence length="377" mass="42993">MASIKESDSSIGREAETALISFTLSQQLQSPTLRCFFLNTIFNLELDPISVQSRDDAFEAFFSRYSLLCNLAANTNRAIESITHWQFAEIVIVVKDNPSDPRHKVISRIPGSQQLDWEQHGWDSHLAATVLDLAAGVWSMLSIGRFSGDVSYEEPIFWEDKESLGEVIRKYLPSTPESQDMVKLPQTFTAAHLEQIGGIKVIWTSNLADHLLLKDDDTKLILFHQVSILQLHKAPQSILFQEGLVDETIRTISLLVPPILGEFNPWFLKQRRKHKIDAQAGNCARLNSSQRQIENFVFWRDRLVLLKRTFDDAEPRSISQLWWDDRKKTQWFTFWVAVLVFFMTVFFGVIQSVAGIVQAWASVQSLKAQNAPSKSPS</sequence>
<protein>
    <submittedName>
        <fullName evidence="2">Uncharacterized protein</fullName>
    </submittedName>
</protein>